<keyword evidence="7 10" id="KW-0472">Membrane</keyword>
<feature type="chain" id="PRO_5026203294" evidence="12">
    <location>
        <begin position="19"/>
        <end position="804"/>
    </location>
</feature>
<keyword evidence="6 11" id="KW-0798">TonB box</keyword>
<dbReference type="EMBL" id="CP050063">
    <property type="protein sequence ID" value="QIP16643.1"/>
    <property type="molecule type" value="Genomic_DNA"/>
</dbReference>
<keyword evidence="5 12" id="KW-0732">Signal</keyword>
<protein>
    <submittedName>
        <fullName evidence="15">TonB-dependent receptor</fullName>
    </submittedName>
</protein>
<evidence type="ECO:0000256" key="7">
    <source>
        <dbReference type="ARBA" id="ARBA00023136"/>
    </source>
</evidence>
<dbReference type="CDD" id="cd01347">
    <property type="entry name" value="ligand_gated_channel"/>
    <property type="match status" value="1"/>
</dbReference>
<keyword evidence="4 10" id="KW-0812">Transmembrane</keyword>
<keyword evidence="9 10" id="KW-0998">Cell outer membrane</keyword>
<dbReference type="GO" id="GO:0044718">
    <property type="term" value="P:siderophore transmembrane transport"/>
    <property type="evidence" value="ECO:0007669"/>
    <property type="project" value="TreeGrafter"/>
</dbReference>
<gene>
    <name evidence="15" type="ORF">G8759_30380</name>
</gene>
<keyword evidence="8 15" id="KW-0675">Receptor</keyword>
<feature type="signal peptide" evidence="12">
    <location>
        <begin position="1"/>
        <end position="18"/>
    </location>
</feature>
<evidence type="ECO:0000256" key="6">
    <source>
        <dbReference type="ARBA" id="ARBA00023077"/>
    </source>
</evidence>
<evidence type="ECO:0000256" key="12">
    <source>
        <dbReference type="SAM" id="SignalP"/>
    </source>
</evidence>
<comment type="similarity">
    <text evidence="10 11">Belongs to the TonB-dependent receptor family.</text>
</comment>
<feature type="domain" description="TonB-dependent receptor-like beta-barrel" evidence="13">
    <location>
        <begin position="339"/>
        <end position="777"/>
    </location>
</feature>
<dbReference type="RefSeq" id="WP_167216733.1">
    <property type="nucleotide sequence ID" value="NZ_CP050063.1"/>
</dbReference>
<evidence type="ECO:0000313" key="16">
    <source>
        <dbReference type="Proteomes" id="UP000501802"/>
    </source>
</evidence>
<evidence type="ECO:0000256" key="11">
    <source>
        <dbReference type="RuleBase" id="RU003357"/>
    </source>
</evidence>
<dbReference type="Pfam" id="PF07715">
    <property type="entry name" value="Plug"/>
    <property type="match status" value="1"/>
</dbReference>
<proteinExistence type="inferred from homology"/>
<name>A0A6G9AWR6_9BACT</name>
<evidence type="ECO:0000256" key="2">
    <source>
        <dbReference type="ARBA" id="ARBA00022448"/>
    </source>
</evidence>
<accession>A0A6G9AWR6</accession>
<dbReference type="SUPFAM" id="SSF56935">
    <property type="entry name" value="Porins"/>
    <property type="match status" value="1"/>
</dbReference>
<dbReference type="Pfam" id="PF00593">
    <property type="entry name" value="TonB_dep_Rec_b-barrel"/>
    <property type="match status" value="1"/>
</dbReference>
<evidence type="ECO:0000256" key="1">
    <source>
        <dbReference type="ARBA" id="ARBA00004571"/>
    </source>
</evidence>
<dbReference type="PANTHER" id="PTHR30069:SF29">
    <property type="entry name" value="HEMOGLOBIN AND HEMOGLOBIN-HAPTOGLOBIN-BINDING PROTEIN 1-RELATED"/>
    <property type="match status" value="1"/>
</dbReference>
<dbReference type="InterPro" id="IPR012910">
    <property type="entry name" value="Plug_dom"/>
</dbReference>
<evidence type="ECO:0000256" key="4">
    <source>
        <dbReference type="ARBA" id="ARBA00022692"/>
    </source>
</evidence>
<sequence>MNYVLYLLISLCSFELLAQPIQVQDKGTLQPIENVEIRKAGSGLATLYFTNRLGIADITSASDSDTLVFQHIGYRTAKFTLAQIRATNFIVLVAEKQRELNEVIVAANRTTELQSRVAQPIRVFTRNELRFLNQPTMAEVLQQSGHVLVQKSQLGGGSPILRGFEANKVLIVVDGVRMNNAIFRGGHLQNILTVDNASVDRMEIAMGPGSVVYGSDALGGVIYVQTLTPKLSNSGTIALNATGFVRYGSAMKEKTVHADWNLGFRKWALATSITASDFGDLRQGAQRNDDIGQLGLRPFYAGFENKTDVKLTNPDPNVQVSSGYKQIDLLQKVLFQPNDRTHHLLNIQYSTSTDIPRYDRLTETDASGNLSHAQWFYGPQKRLLTSYGLTKKFTAGITDELNVIAAYQSIEESRHNRRFGNYGLQHRVEQVNVWTLNADLKKKLATNHTLRYGLEGTYNTVRSTAYRENVQTGKIDPLDTRYPDGGANTQSLSGYVSGTMDVSDRSTMTYGARYAYNRLFAKFNDKTFFPFPFNDITQQSGALTGSLGWVTRLPGEWRLAGSLSSGYRVPNVDDLAKVFESVAGTLIVPNPNLKPERTYSLDAGVRKQLIDRITLEVEGFYTVYNNAITTQAGTLNGQTQIDYNGRTSRIVMQGNSQQARLYGVNTQLTAELSSSLTIFGTLTYTRGRILTDTTAYPLDHIPPIYGKGGLRLTIKQFQVEANVLFNGWKRLSDYNLVGEDNIAYATSLGMPAWQTINLRASYQVNRHLQIQASLENILDRNYRVFASGISAPGRNLVLSLRGTL</sequence>
<evidence type="ECO:0000256" key="8">
    <source>
        <dbReference type="ARBA" id="ARBA00023170"/>
    </source>
</evidence>
<dbReference type="InterPro" id="IPR039426">
    <property type="entry name" value="TonB-dep_rcpt-like"/>
</dbReference>
<dbReference type="InterPro" id="IPR037066">
    <property type="entry name" value="Plug_dom_sf"/>
</dbReference>
<evidence type="ECO:0000259" key="14">
    <source>
        <dbReference type="Pfam" id="PF07715"/>
    </source>
</evidence>
<dbReference type="PROSITE" id="PS52016">
    <property type="entry name" value="TONB_DEPENDENT_REC_3"/>
    <property type="match status" value="1"/>
</dbReference>
<dbReference type="Gene3D" id="2.40.170.20">
    <property type="entry name" value="TonB-dependent receptor, beta-barrel domain"/>
    <property type="match status" value="1"/>
</dbReference>
<dbReference type="GO" id="GO:0015344">
    <property type="term" value="F:siderophore uptake transmembrane transporter activity"/>
    <property type="evidence" value="ECO:0007669"/>
    <property type="project" value="TreeGrafter"/>
</dbReference>
<dbReference type="AlphaFoldDB" id="A0A6G9AWR6"/>
<evidence type="ECO:0000256" key="3">
    <source>
        <dbReference type="ARBA" id="ARBA00022452"/>
    </source>
</evidence>
<dbReference type="Proteomes" id="UP000501802">
    <property type="component" value="Chromosome"/>
</dbReference>
<comment type="subcellular location">
    <subcellularLocation>
        <location evidence="1 10">Cell outer membrane</location>
        <topology evidence="1 10">Multi-pass membrane protein</topology>
    </subcellularLocation>
</comment>
<evidence type="ECO:0000313" key="15">
    <source>
        <dbReference type="EMBL" id="QIP16643.1"/>
    </source>
</evidence>
<dbReference type="GO" id="GO:0009279">
    <property type="term" value="C:cell outer membrane"/>
    <property type="evidence" value="ECO:0007669"/>
    <property type="project" value="UniProtKB-SubCell"/>
</dbReference>
<dbReference type="InterPro" id="IPR000531">
    <property type="entry name" value="Beta-barrel_TonB"/>
</dbReference>
<feature type="domain" description="TonB-dependent receptor plug" evidence="14">
    <location>
        <begin position="116"/>
        <end position="221"/>
    </location>
</feature>
<evidence type="ECO:0000256" key="10">
    <source>
        <dbReference type="PROSITE-ProRule" id="PRU01360"/>
    </source>
</evidence>
<organism evidence="15 16">
    <name type="scientific">Spirosoma aureum</name>
    <dbReference type="NCBI Taxonomy" id="2692134"/>
    <lineage>
        <taxon>Bacteria</taxon>
        <taxon>Pseudomonadati</taxon>
        <taxon>Bacteroidota</taxon>
        <taxon>Cytophagia</taxon>
        <taxon>Cytophagales</taxon>
        <taxon>Cytophagaceae</taxon>
        <taxon>Spirosoma</taxon>
    </lineage>
</organism>
<reference evidence="15 16" key="1">
    <citation type="submission" date="2020-03" db="EMBL/GenBank/DDBJ databases">
        <authorList>
            <person name="Kim M.K."/>
        </authorList>
    </citation>
    <scope>NUCLEOTIDE SEQUENCE [LARGE SCALE GENOMIC DNA]</scope>
    <source>
        <strain evidence="15 16">BT328</strain>
    </source>
</reference>
<keyword evidence="3 10" id="KW-1134">Transmembrane beta strand</keyword>
<evidence type="ECO:0000259" key="13">
    <source>
        <dbReference type="Pfam" id="PF00593"/>
    </source>
</evidence>
<evidence type="ECO:0000256" key="5">
    <source>
        <dbReference type="ARBA" id="ARBA00022729"/>
    </source>
</evidence>
<dbReference type="KEGG" id="spib:G8759_30380"/>
<dbReference type="Gene3D" id="2.170.130.10">
    <property type="entry name" value="TonB-dependent receptor, plug domain"/>
    <property type="match status" value="1"/>
</dbReference>
<keyword evidence="2 10" id="KW-0813">Transport</keyword>
<evidence type="ECO:0000256" key="9">
    <source>
        <dbReference type="ARBA" id="ARBA00023237"/>
    </source>
</evidence>
<dbReference type="InterPro" id="IPR036942">
    <property type="entry name" value="Beta-barrel_TonB_sf"/>
</dbReference>
<keyword evidence="16" id="KW-1185">Reference proteome</keyword>
<dbReference type="PANTHER" id="PTHR30069">
    <property type="entry name" value="TONB-DEPENDENT OUTER MEMBRANE RECEPTOR"/>
    <property type="match status" value="1"/>
</dbReference>